<dbReference type="PROSITE" id="PS51747">
    <property type="entry name" value="CYT_DCMP_DEAMINASES_2"/>
    <property type="match status" value="1"/>
</dbReference>
<proteinExistence type="predicted"/>
<dbReference type="PANTHER" id="PTHR11079:SF179">
    <property type="entry name" value="TRNA(ADENINE(34)) DEAMINASE, CHLOROPLASTIC"/>
    <property type="match status" value="1"/>
</dbReference>
<dbReference type="RefSeq" id="WP_129016955.1">
    <property type="nucleotide sequence ID" value="NZ_SDDZ01000004.1"/>
</dbReference>
<dbReference type="Gene3D" id="3.40.140.10">
    <property type="entry name" value="Cytidine Deaminase, domain 2"/>
    <property type="match status" value="1"/>
</dbReference>
<evidence type="ECO:0000256" key="2">
    <source>
        <dbReference type="ARBA" id="ARBA00022833"/>
    </source>
</evidence>
<name>A0A4Q0XFN5_9FLAO</name>
<dbReference type="PROSITE" id="PS00903">
    <property type="entry name" value="CYT_DCMP_DEAMINASES_1"/>
    <property type="match status" value="1"/>
</dbReference>
<dbReference type="GO" id="GO:0016787">
    <property type="term" value="F:hydrolase activity"/>
    <property type="evidence" value="ECO:0007669"/>
    <property type="project" value="InterPro"/>
</dbReference>
<dbReference type="InterPro" id="IPR002125">
    <property type="entry name" value="CMP_dCMP_dom"/>
</dbReference>
<accession>A0A4Q0XFN5</accession>
<dbReference type="AlphaFoldDB" id="A0A4Q0XFN5"/>
<evidence type="ECO:0000256" key="1">
    <source>
        <dbReference type="ARBA" id="ARBA00022723"/>
    </source>
</evidence>
<organism evidence="4 5">
    <name type="scientific">Gelidibacter gilvus</name>
    <dbReference type="NCBI Taxonomy" id="59602"/>
    <lineage>
        <taxon>Bacteria</taxon>
        <taxon>Pseudomonadati</taxon>
        <taxon>Bacteroidota</taxon>
        <taxon>Flavobacteriia</taxon>
        <taxon>Flavobacteriales</taxon>
        <taxon>Flavobacteriaceae</taxon>
        <taxon>Gelidibacter</taxon>
    </lineage>
</organism>
<dbReference type="CDD" id="cd01285">
    <property type="entry name" value="nucleoside_deaminase"/>
    <property type="match status" value="1"/>
</dbReference>
<sequence>MDNVDLKAHKSYMRWCIDLAKIAKKRGDSPVGSLIVQNGKIIGEGIESGKTQIDITFHAEIEAIRDATKRIERQDLSDCILYTTHEPCIMCSYVIRHMKIPIIVAGITTGEIGGFSSHIPILLDTIIKRWSAPPTIIKGVLEKECSALHD</sequence>
<dbReference type="Proteomes" id="UP000289792">
    <property type="component" value="Unassembled WGS sequence"/>
</dbReference>
<keyword evidence="1" id="KW-0479">Metal-binding</keyword>
<feature type="domain" description="CMP/dCMP-type deaminase" evidence="3">
    <location>
        <begin position="7"/>
        <end position="118"/>
    </location>
</feature>
<dbReference type="OrthoDB" id="9802676at2"/>
<dbReference type="PANTHER" id="PTHR11079">
    <property type="entry name" value="CYTOSINE DEAMINASE FAMILY MEMBER"/>
    <property type="match status" value="1"/>
</dbReference>
<keyword evidence="5" id="KW-1185">Reference proteome</keyword>
<dbReference type="InterPro" id="IPR016193">
    <property type="entry name" value="Cytidine_deaminase-like"/>
</dbReference>
<reference evidence="4 5" key="1">
    <citation type="submission" date="2019-01" db="EMBL/GenBank/DDBJ databases">
        <title>Genome sequence of the Antarctic species Gelidibacter gilvus ACAM 158(T).</title>
        <authorList>
            <person name="Bowman J.P."/>
        </authorList>
    </citation>
    <scope>NUCLEOTIDE SEQUENCE [LARGE SCALE GENOMIC DNA]</scope>
    <source>
        <strain evidence="4 5">IC158</strain>
    </source>
</reference>
<dbReference type="SUPFAM" id="SSF53927">
    <property type="entry name" value="Cytidine deaminase-like"/>
    <property type="match status" value="1"/>
</dbReference>
<dbReference type="InterPro" id="IPR016192">
    <property type="entry name" value="APOBEC/CMP_deaminase_Zn-bd"/>
</dbReference>
<evidence type="ECO:0000259" key="3">
    <source>
        <dbReference type="PROSITE" id="PS51747"/>
    </source>
</evidence>
<gene>
    <name evidence="4" type="ORF">ESZ48_08700</name>
</gene>
<dbReference type="Pfam" id="PF00383">
    <property type="entry name" value="dCMP_cyt_deam_1"/>
    <property type="match status" value="1"/>
</dbReference>
<keyword evidence="2" id="KW-0862">Zinc</keyword>
<dbReference type="EMBL" id="SDDZ01000004">
    <property type="protein sequence ID" value="RXJ50060.1"/>
    <property type="molecule type" value="Genomic_DNA"/>
</dbReference>
<evidence type="ECO:0000313" key="4">
    <source>
        <dbReference type="EMBL" id="RXJ50060.1"/>
    </source>
</evidence>
<evidence type="ECO:0000313" key="5">
    <source>
        <dbReference type="Proteomes" id="UP000289792"/>
    </source>
</evidence>
<protein>
    <submittedName>
        <fullName evidence="4">Nucleoside deaminase</fullName>
    </submittedName>
</protein>
<comment type="caution">
    <text evidence="4">The sequence shown here is derived from an EMBL/GenBank/DDBJ whole genome shotgun (WGS) entry which is preliminary data.</text>
</comment>
<dbReference type="GO" id="GO:0008270">
    <property type="term" value="F:zinc ion binding"/>
    <property type="evidence" value="ECO:0007669"/>
    <property type="project" value="InterPro"/>
</dbReference>